<evidence type="ECO:0000313" key="2">
    <source>
        <dbReference type="Proteomes" id="UP000010319"/>
    </source>
</evidence>
<gene>
    <name evidence="1" type="ORF">yberc0001_27580</name>
</gene>
<dbReference type="EMBL" id="AALC02000040">
    <property type="protein sequence ID" value="EEQ05905.1"/>
    <property type="molecule type" value="Genomic_DNA"/>
</dbReference>
<reference evidence="1" key="1">
    <citation type="submission" date="2008-12" db="EMBL/GenBank/DDBJ databases">
        <title>Annotation of the Yersinia bercovieri ATCC 43970 genome.</title>
        <authorList>
            <person name="Read T.D."/>
            <person name="Akmal A."/>
            <person name="Bishop-Lilly K."/>
            <person name="Chen P.E."/>
            <person name="Cook C."/>
            <person name="Kiley M.P."/>
            <person name="Lentz S."/>
            <person name="Mateczun A."/>
            <person name="Nagarajan N."/>
            <person name="Nolan N."/>
            <person name="Osborne B.I."/>
            <person name="Pop M."/>
            <person name="Sozhamannan S."/>
            <person name="Stewart A.C."/>
            <person name="Sulakvelidze A."/>
            <person name="Thomason B."/>
            <person name="Willner K."/>
            <person name="Zwick M.E."/>
        </authorList>
    </citation>
    <scope>NUCLEOTIDE SEQUENCE [LARGE SCALE GENOMIC DNA]</scope>
    <source>
        <strain evidence="1">ATCC 43970</strain>
    </source>
</reference>
<proteinExistence type="predicted"/>
<comment type="caution">
    <text evidence="1">The sequence shown here is derived from an EMBL/GenBank/DDBJ whole genome shotgun (WGS) entry which is preliminary data.</text>
</comment>
<protein>
    <submittedName>
        <fullName evidence="1">Uncharacterized protein</fullName>
    </submittedName>
</protein>
<organism evidence="1 2">
    <name type="scientific">Yersinia bercovieri ATCC 43970</name>
    <dbReference type="NCBI Taxonomy" id="349968"/>
    <lineage>
        <taxon>Bacteria</taxon>
        <taxon>Pseudomonadati</taxon>
        <taxon>Pseudomonadota</taxon>
        <taxon>Gammaproteobacteria</taxon>
        <taxon>Enterobacterales</taxon>
        <taxon>Yersiniaceae</taxon>
        <taxon>Yersinia</taxon>
    </lineage>
</organism>
<accession>A0ABM9XX14</accession>
<name>A0ABM9XX14_YERBE</name>
<keyword evidence="2" id="KW-1185">Reference proteome</keyword>
<evidence type="ECO:0000313" key="1">
    <source>
        <dbReference type="EMBL" id="EEQ05905.1"/>
    </source>
</evidence>
<sequence length="39" mass="4543">MPWLITIARAQKQDSSALAMIWYYLCVNSLLIGQIDRFI</sequence>
<dbReference type="Proteomes" id="UP000010319">
    <property type="component" value="Unassembled WGS sequence"/>
</dbReference>